<keyword evidence="2" id="KW-1133">Transmembrane helix</keyword>
<dbReference type="PROSITE" id="PS00022">
    <property type="entry name" value="EGF_1"/>
    <property type="match status" value="1"/>
</dbReference>
<dbReference type="InterPro" id="IPR016187">
    <property type="entry name" value="CTDL_fold"/>
</dbReference>
<evidence type="ECO:0000259" key="4">
    <source>
        <dbReference type="PROSITE" id="PS50026"/>
    </source>
</evidence>
<dbReference type="RefSeq" id="XP_020438790.1">
    <property type="nucleotide sequence ID" value="XM_020571516.1"/>
</dbReference>
<comment type="caution">
    <text evidence="5">The sequence shown here is derived from an EMBL/GenBank/DDBJ whole genome shotgun (WGS) entry which is preliminary data.</text>
</comment>
<keyword evidence="2" id="KW-0472">Membrane</keyword>
<dbReference type="PROSITE" id="PS01186">
    <property type="entry name" value="EGF_2"/>
    <property type="match status" value="1"/>
</dbReference>
<keyword evidence="1" id="KW-1015">Disulfide bond</keyword>
<feature type="domain" description="EGF-like" evidence="4">
    <location>
        <begin position="824"/>
        <end position="857"/>
    </location>
</feature>
<dbReference type="PANTHER" id="PTHR24032">
    <property type="entry name" value="EGF-LIKE DOMAIN-CONTAINING PROTEIN-RELATED-RELATED"/>
    <property type="match status" value="1"/>
</dbReference>
<reference evidence="5 6" key="1">
    <citation type="journal article" date="2011" name="Genome Res.">
        <title>Phylogeny-wide analysis of social amoeba genomes highlights ancient origins for complex intercellular communication.</title>
        <authorList>
            <person name="Heidel A.J."/>
            <person name="Lawal H.M."/>
            <person name="Felder M."/>
            <person name="Schilde C."/>
            <person name="Helps N.R."/>
            <person name="Tunggal B."/>
            <person name="Rivero F."/>
            <person name="John U."/>
            <person name="Schleicher M."/>
            <person name="Eichinger L."/>
            <person name="Platzer M."/>
            <person name="Noegel A.A."/>
            <person name="Schaap P."/>
            <person name="Gloeckner G."/>
        </authorList>
    </citation>
    <scope>NUCLEOTIDE SEQUENCE [LARGE SCALE GENOMIC DNA]</scope>
    <source>
        <strain evidence="6">ATCC 26659 / Pp 5 / PN500</strain>
    </source>
</reference>
<sequence length="1163" mass="126571">MTMSTSFLSNIKFISKVFTLLCIVQVCFSDGYNPYTGHYYQKITTKVSNTVANAACAALTGPNGLGQGYLATFSTKLEWDWAESAGLLGTPEEWISGYNPDSDFKTWYFNTGPESGQLFYSADKGCLTYCPWGLTEPSYSTLEFYMATFNRPETKVSYTMINNLQASSTNAYLCEFGGMGNPIVDSPISSSGGLVTIRGYSGTPDQNTAVTFTQIGEAITNPVVLPCPVQQISPNNFTCLLPAGTGVYNVEITINGVTTNTTYQYLPSQISYIFRDNDQITIVGQHFGNDGSAIKIAFGINKAIQCVNSTVSVVKSNQVIICTYDNPANLTDPLSPIRLNINGVESVTNNPVVYYQNTHSFYSVRQACIPSFDDASIYVASTNVDSSPGYLGVIDSLDLYKFLKQTFPSNTGMWEGLQYLASGYIYYSGHPNATKSVTPYYTSTSGSTNNNSRFKINFGTGALLATTNGGCDSILSQYMGMPPVIQGSSSYVLPNEGGQLNLSIQYAGHIFSLIQFFANINGTIQSLPSTVQNNDNRYQTITIPAGYYGQNQFWMSVDGIVSNKISYSYRPPKFISMEPSQFRSEGGVATVVGENLFDRADLLSLVYNNNQNLPFSNFNGTAATVTIPEGTGTFSAYILLDTIATSPLQFNYVAPHIDEITSTATNIDSGYVTLTGYSFGSDLAFITIQGVQPMSPPTFITPHQSIRFLVAPITNINTISIKVGGQSSNSVDIPVHNITTTISSVSSIYFNTSGNITITGTGFGQYETNVTIGEQPCDTLFYINSTMLICYYKGVVPTNGSALPVAIFSGHTLITWDYLYFYRNNIACINDCAGKGQCDTDFGTCSCNPGFGGSDCSYPITGSSMRPTVNADGSTTLPSKSMVFNIGIKYIREVSDTNAIRILNMSDIVWQKTADNVNYTQLDDTYIFIGRFPSDPCTIQVNITIIPNATKVEFAKEPISVLDNSVKFQINISGWSFDNRLNTLQLIYDTVGDRVEPGCPMKTSLPSGNVTLFDIPILSQGVVLHGKYATRLISDTRPTQAVTVILDNSTSILDPPASYNSSKHDVQLLTAMLVPYFESSTILDPNFGLLLTDDHETVPPCSTDQGGSSKSKNDKWKVPVIVVLVVVGSMAIATVSAIYIKKRLMGRRLKDVALEKLSQLSRK</sequence>
<dbReference type="Pfam" id="PF22933">
    <property type="entry name" value="ComC_SSD"/>
    <property type="match status" value="1"/>
</dbReference>
<dbReference type="GeneID" id="31356021"/>
<dbReference type="InterPro" id="IPR014756">
    <property type="entry name" value="Ig_E-set"/>
</dbReference>
<name>D3AWL3_HETP5</name>
<feature type="chain" id="PRO_5005670495" description="EGF-like domain-containing protein" evidence="3">
    <location>
        <begin position="30"/>
        <end position="1163"/>
    </location>
</feature>
<dbReference type="AlphaFoldDB" id="D3AWL3"/>
<evidence type="ECO:0000256" key="1">
    <source>
        <dbReference type="PROSITE-ProRule" id="PRU00076"/>
    </source>
</evidence>
<keyword evidence="2" id="KW-0812">Transmembrane</keyword>
<dbReference type="Pfam" id="PF01833">
    <property type="entry name" value="TIG"/>
    <property type="match status" value="1"/>
</dbReference>
<keyword evidence="6" id="KW-1185">Reference proteome</keyword>
<evidence type="ECO:0000313" key="5">
    <source>
        <dbReference type="EMBL" id="EFA86686.1"/>
    </source>
</evidence>
<dbReference type="PROSITE" id="PS50026">
    <property type="entry name" value="EGF_3"/>
    <property type="match status" value="1"/>
</dbReference>
<evidence type="ECO:0000256" key="2">
    <source>
        <dbReference type="SAM" id="Phobius"/>
    </source>
</evidence>
<comment type="caution">
    <text evidence="1">Lacks conserved residue(s) required for the propagation of feature annotation.</text>
</comment>
<dbReference type="SUPFAM" id="SSF81296">
    <property type="entry name" value="E set domains"/>
    <property type="match status" value="1"/>
</dbReference>
<dbReference type="Gene3D" id="3.10.100.10">
    <property type="entry name" value="Mannose-Binding Protein A, subunit A"/>
    <property type="match status" value="1"/>
</dbReference>
<feature type="signal peptide" evidence="3">
    <location>
        <begin position="1"/>
        <end position="29"/>
    </location>
</feature>
<feature type="disulfide bond" evidence="1">
    <location>
        <begin position="828"/>
        <end position="838"/>
    </location>
</feature>
<dbReference type="InterPro" id="IPR002909">
    <property type="entry name" value="IPT_dom"/>
</dbReference>
<dbReference type="EMBL" id="ADBJ01000002">
    <property type="protein sequence ID" value="EFA86686.1"/>
    <property type="molecule type" value="Genomic_DNA"/>
</dbReference>
<accession>D3AWL3</accession>
<feature type="disulfide bond" evidence="1">
    <location>
        <begin position="847"/>
        <end position="856"/>
    </location>
</feature>
<dbReference type="InterPro" id="IPR013783">
    <property type="entry name" value="Ig-like_fold"/>
</dbReference>
<keyword evidence="1" id="KW-0245">EGF-like domain</keyword>
<proteinExistence type="predicted"/>
<dbReference type="Gene3D" id="2.60.40.10">
    <property type="entry name" value="Immunoglobulins"/>
    <property type="match status" value="2"/>
</dbReference>
<dbReference type="InterPro" id="IPR016186">
    <property type="entry name" value="C-type_lectin-like/link_sf"/>
</dbReference>
<evidence type="ECO:0000313" key="6">
    <source>
        <dbReference type="Proteomes" id="UP000001396"/>
    </source>
</evidence>
<keyword evidence="3" id="KW-0732">Signal</keyword>
<dbReference type="SUPFAM" id="SSF56436">
    <property type="entry name" value="C-type lectin-like"/>
    <property type="match status" value="1"/>
</dbReference>
<gene>
    <name evidence="5" type="ORF">PPL_00488</name>
</gene>
<feature type="transmembrane region" description="Helical" evidence="2">
    <location>
        <begin position="1118"/>
        <end position="1140"/>
    </location>
</feature>
<dbReference type="Proteomes" id="UP000001396">
    <property type="component" value="Unassembled WGS sequence"/>
</dbReference>
<protein>
    <recommendedName>
        <fullName evidence="4">EGF-like domain-containing protein</fullName>
    </recommendedName>
</protein>
<dbReference type="InterPro" id="IPR053331">
    <property type="entry name" value="EGF-like_comC"/>
</dbReference>
<organism evidence="5 6">
    <name type="scientific">Heterostelium pallidum (strain ATCC 26659 / Pp 5 / PN500)</name>
    <name type="common">Cellular slime mold</name>
    <name type="synonym">Polysphondylium pallidum</name>
    <dbReference type="NCBI Taxonomy" id="670386"/>
    <lineage>
        <taxon>Eukaryota</taxon>
        <taxon>Amoebozoa</taxon>
        <taxon>Evosea</taxon>
        <taxon>Eumycetozoa</taxon>
        <taxon>Dictyostelia</taxon>
        <taxon>Acytosteliales</taxon>
        <taxon>Acytosteliaceae</taxon>
        <taxon>Heterostelium</taxon>
    </lineage>
</organism>
<dbReference type="InterPro" id="IPR054484">
    <property type="entry name" value="ComC_SSD"/>
</dbReference>
<evidence type="ECO:0000256" key="3">
    <source>
        <dbReference type="SAM" id="SignalP"/>
    </source>
</evidence>
<dbReference type="InParanoid" id="D3AWL3"/>
<dbReference type="InterPro" id="IPR000742">
    <property type="entry name" value="EGF"/>
</dbReference>